<accession>A0A967EWZ5</accession>
<evidence type="ECO:0000259" key="4">
    <source>
        <dbReference type="PROSITE" id="PS51462"/>
    </source>
</evidence>
<evidence type="ECO:0000256" key="3">
    <source>
        <dbReference type="RuleBase" id="RU003476"/>
    </source>
</evidence>
<keyword evidence="2 3" id="KW-0378">Hydrolase</keyword>
<name>A0A967EWZ5_9PROT</name>
<dbReference type="SUPFAM" id="SSF55811">
    <property type="entry name" value="Nudix"/>
    <property type="match status" value="1"/>
</dbReference>
<keyword evidence="6" id="KW-1185">Reference proteome</keyword>
<dbReference type="AlphaFoldDB" id="A0A967EWZ5"/>
<evidence type="ECO:0000256" key="1">
    <source>
        <dbReference type="ARBA" id="ARBA00001946"/>
    </source>
</evidence>
<dbReference type="Gene3D" id="3.90.79.10">
    <property type="entry name" value="Nucleoside Triphosphate Pyrophosphohydrolase"/>
    <property type="match status" value="1"/>
</dbReference>
<protein>
    <submittedName>
        <fullName evidence="5">NUDIX hydrolase</fullName>
    </submittedName>
</protein>
<sequence length="188" mass="19655">MRLPVAKGIELVQAGPKTPPDHEGRFGGSSDGIGDIGPKLAALAVVVRGAEVLLVRRANPPQAGEWGFPGGKVESGETVLEAARRELREETGLTGGNARLLDVIDLIQPELSAPAPLGRGRPGRARLHHLMVAVRLDWLAGEPAPADDALELCWAEAAQLPGPLCADVARVARAAVKRAQGNTKLISS</sequence>
<dbReference type="PANTHER" id="PTHR43736:SF1">
    <property type="entry name" value="DIHYDRONEOPTERIN TRIPHOSPHATE DIPHOSPHATASE"/>
    <property type="match status" value="1"/>
</dbReference>
<organism evidence="5 6">
    <name type="scientific">Pelagibius litoralis</name>
    <dbReference type="NCBI Taxonomy" id="374515"/>
    <lineage>
        <taxon>Bacteria</taxon>
        <taxon>Pseudomonadati</taxon>
        <taxon>Pseudomonadota</taxon>
        <taxon>Alphaproteobacteria</taxon>
        <taxon>Rhodospirillales</taxon>
        <taxon>Rhodovibrionaceae</taxon>
        <taxon>Pelagibius</taxon>
    </lineage>
</organism>
<evidence type="ECO:0000256" key="2">
    <source>
        <dbReference type="ARBA" id="ARBA00022801"/>
    </source>
</evidence>
<dbReference type="InterPro" id="IPR020084">
    <property type="entry name" value="NUDIX_hydrolase_CS"/>
</dbReference>
<reference evidence="5" key="1">
    <citation type="submission" date="2020-03" db="EMBL/GenBank/DDBJ databases">
        <title>Genome of Pelagibius litoralis DSM 21314T.</title>
        <authorList>
            <person name="Wang G."/>
        </authorList>
    </citation>
    <scope>NUCLEOTIDE SEQUENCE</scope>
    <source>
        <strain evidence="5">DSM 21314</strain>
    </source>
</reference>
<dbReference type="PROSITE" id="PS00893">
    <property type="entry name" value="NUDIX_BOX"/>
    <property type="match status" value="1"/>
</dbReference>
<dbReference type="Proteomes" id="UP000761264">
    <property type="component" value="Unassembled WGS sequence"/>
</dbReference>
<dbReference type="CDD" id="cd04673">
    <property type="entry name" value="NUDIX_ADPRase"/>
    <property type="match status" value="1"/>
</dbReference>
<comment type="caution">
    <text evidence="5">The sequence shown here is derived from an EMBL/GenBank/DDBJ whole genome shotgun (WGS) entry which is preliminary data.</text>
</comment>
<dbReference type="EMBL" id="JAAQPH010000007">
    <property type="protein sequence ID" value="NIA69093.1"/>
    <property type="molecule type" value="Genomic_DNA"/>
</dbReference>
<proteinExistence type="inferred from homology"/>
<dbReference type="InterPro" id="IPR000086">
    <property type="entry name" value="NUDIX_hydrolase_dom"/>
</dbReference>
<dbReference type="GO" id="GO:0016787">
    <property type="term" value="F:hydrolase activity"/>
    <property type="evidence" value="ECO:0007669"/>
    <property type="project" value="UniProtKB-KW"/>
</dbReference>
<comment type="cofactor">
    <cofactor evidence="1">
        <name>Mg(2+)</name>
        <dbReference type="ChEBI" id="CHEBI:18420"/>
    </cofactor>
</comment>
<dbReference type="InterPro" id="IPR020476">
    <property type="entry name" value="Nudix_hydrolase"/>
</dbReference>
<feature type="domain" description="Nudix hydrolase" evidence="4">
    <location>
        <begin position="37"/>
        <end position="178"/>
    </location>
</feature>
<evidence type="ECO:0000313" key="6">
    <source>
        <dbReference type="Proteomes" id="UP000761264"/>
    </source>
</evidence>
<dbReference type="Pfam" id="PF00293">
    <property type="entry name" value="NUDIX"/>
    <property type="match status" value="1"/>
</dbReference>
<evidence type="ECO:0000313" key="5">
    <source>
        <dbReference type="EMBL" id="NIA69093.1"/>
    </source>
</evidence>
<dbReference type="PRINTS" id="PR00502">
    <property type="entry name" value="NUDIXFAMILY"/>
</dbReference>
<comment type="similarity">
    <text evidence="3">Belongs to the Nudix hydrolase family.</text>
</comment>
<dbReference type="PANTHER" id="PTHR43736">
    <property type="entry name" value="ADP-RIBOSE PYROPHOSPHATASE"/>
    <property type="match status" value="1"/>
</dbReference>
<dbReference type="InterPro" id="IPR015797">
    <property type="entry name" value="NUDIX_hydrolase-like_dom_sf"/>
</dbReference>
<gene>
    <name evidence="5" type="ORF">HBA54_10890</name>
</gene>
<dbReference type="PROSITE" id="PS51462">
    <property type="entry name" value="NUDIX"/>
    <property type="match status" value="1"/>
</dbReference>